<dbReference type="STRING" id="573413.Spirs_2440"/>
<evidence type="ECO:0000256" key="5">
    <source>
        <dbReference type="ARBA" id="ARBA00023235"/>
    </source>
</evidence>
<dbReference type="GO" id="GO:0003755">
    <property type="term" value="F:peptidyl-prolyl cis-trans isomerase activity"/>
    <property type="evidence" value="ECO:0007669"/>
    <property type="project" value="UniProtKB-KW"/>
</dbReference>
<protein>
    <recommendedName>
        <fullName evidence="2">peptidylprolyl isomerase</fullName>
        <ecNumber evidence="2">5.2.1.8</ecNumber>
    </recommendedName>
</protein>
<dbReference type="KEGG" id="ssm:Spirs_2440"/>
<dbReference type="RefSeq" id="WP_013255017.1">
    <property type="nucleotide sequence ID" value="NC_014364.1"/>
</dbReference>
<evidence type="ECO:0000256" key="3">
    <source>
        <dbReference type="ARBA" id="ARBA00022729"/>
    </source>
</evidence>
<dbReference type="EMBL" id="CP002116">
    <property type="protein sequence ID" value="ADK81554.1"/>
    <property type="molecule type" value="Genomic_DNA"/>
</dbReference>
<evidence type="ECO:0000256" key="2">
    <source>
        <dbReference type="ARBA" id="ARBA00013194"/>
    </source>
</evidence>
<dbReference type="SUPFAM" id="SSF109998">
    <property type="entry name" value="Triger factor/SurA peptide-binding domain-like"/>
    <property type="match status" value="1"/>
</dbReference>
<evidence type="ECO:0000259" key="7">
    <source>
        <dbReference type="PROSITE" id="PS50198"/>
    </source>
</evidence>
<evidence type="ECO:0000256" key="6">
    <source>
        <dbReference type="PROSITE-ProRule" id="PRU00278"/>
    </source>
</evidence>
<evidence type="ECO:0000256" key="1">
    <source>
        <dbReference type="ARBA" id="ARBA00000971"/>
    </source>
</evidence>
<name>E1R3C3_SEDSS</name>
<keyword evidence="3" id="KW-0732">Signal</keyword>
<reference evidence="8 9" key="1">
    <citation type="journal article" date="2010" name="Stand. Genomic Sci.">
        <title>Complete genome sequence of Spirochaeta smaragdinae type strain (SEBR 4228).</title>
        <authorList>
            <person name="Mavromatis K."/>
            <person name="Yasawong M."/>
            <person name="Chertkov O."/>
            <person name="Lapidus A."/>
            <person name="Lucas S."/>
            <person name="Nolan M."/>
            <person name="Del Rio T.G."/>
            <person name="Tice H."/>
            <person name="Cheng J.F."/>
            <person name="Pitluck S."/>
            <person name="Liolios K."/>
            <person name="Ivanova N."/>
            <person name="Tapia R."/>
            <person name="Han C."/>
            <person name="Bruce D."/>
            <person name="Goodwin L."/>
            <person name="Pati A."/>
            <person name="Chen A."/>
            <person name="Palaniappan K."/>
            <person name="Land M."/>
            <person name="Hauser L."/>
            <person name="Chang Y.J."/>
            <person name="Jeffries C.D."/>
            <person name="Detter J.C."/>
            <person name="Rohde M."/>
            <person name="Brambilla E."/>
            <person name="Spring S."/>
            <person name="Goker M."/>
            <person name="Sikorski J."/>
            <person name="Woyke T."/>
            <person name="Bristow J."/>
            <person name="Eisen J.A."/>
            <person name="Markowitz V."/>
            <person name="Hugenholtz P."/>
            <person name="Klenk H.P."/>
            <person name="Kyrpides N.C."/>
        </authorList>
    </citation>
    <scope>NUCLEOTIDE SEQUENCE [LARGE SCALE GENOMIC DNA]</scope>
    <source>
        <strain evidence="9">DSM 11293 / JCM 15392 / SEBR 4228</strain>
    </source>
</reference>
<evidence type="ECO:0000256" key="4">
    <source>
        <dbReference type="ARBA" id="ARBA00023110"/>
    </source>
</evidence>
<gene>
    <name evidence="8" type="ordered locus">Spirs_2440</name>
</gene>
<dbReference type="Proteomes" id="UP000002318">
    <property type="component" value="Chromosome"/>
</dbReference>
<dbReference type="EC" id="5.2.1.8" evidence="2"/>
<dbReference type="InterPro" id="IPR000297">
    <property type="entry name" value="PPIase_PpiC"/>
</dbReference>
<dbReference type="Gene3D" id="1.10.4030.10">
    <property type="entry name" value="Porin chaperone SurA, peptide-binding domain"/>
    <property type="match status" value="1"/>
</dbReference>
<feature type="domain" description="PpiC" evidence="7">
    <location>
        <begin position="192"/>
        <end position="300"/>
    </location>
</feature>
<keyword evidence="5 6" id="KW-0413">Isomerase</keyword>
<dbReference type="InterPro" id="IPR027304">
    <property type="entry name" value="Trigger_fact/SurA_dom_sf"/>
</dbReference>
<evidence type="ECO:0000313" key="8">
    <source>
        <dbReference type="EMBL" id="ADK81554.1"/>
    </source>
</evidence>
<accession>E1R3C3</accession>
<dbReference type="Pfam" id="PF00639">
    <property type="entry name" value="Rotamase"/>
    <property type="match status" value="1"/>
</dbReference>
<proteinExistence type="predicted"/>
<keyword evidence="4 6" id="KW-0697">Rotamase</keyword>
<evidence type="ECO:0000313" key="9">
    <source>
        <dbReference type="Proteomes" id="UP000002318"/>
    </source>
</evidence>
<keyword evidence="9" id="KW-1185">Reference proteome</keyword>
<dbReference type="InterPro" id="IPR050245">
    <property type="entry name" value="PrsA_foldase"/>
</dbReference>
<organism evidence="8 9">
    <name type="scientific">Sediminispirochaeta smaragdinae (strain DSM 11293 / JCM 15392 / SEBR 4228)</name>
    <name type="common">Spirochaeta smaragdinae</name>
    <dbReference type="NCBI Taxonomy" id="573413"/>
    <lineage>
        <taxon>Bacteria</taxon>
        <taxon>Pseudomonadati</taxon>
        <taxon>Spirochaetota</taxon>
        <taxon>Spirochaetia</taxon>
        <taxon>Spirochaetales</taxon>
        <taxon>Spirochaetaceae</taxon>
        <taxon>Sediminispirochaeta</taxon>
    </lineage>
</organism>
<dbReference type="Gene3D" id="3.10.50.40">
    <property type="match status" value="1"/>
</dbReference>
<dbReference type="HOGENOM" id="CLU_034646_2_0_12"/>
<sequence length="358" mass="40080">MLSNSATGKGNLLGVVLVLFFLCGVVFPVSADLVGQTVATVTLTKTEGISSVQLDQRIAQVAAARKKAGLSADGVDRTEVLDAMIAEVLIKQAAERSGISIPQEQIQQVVAKQKASIEQQVGRPLTDRQYQEVVRSQTGFSWEQYKGSIREQIMQQRYIATEKRDMFEAIQPPTEKEIQDHYDAHATSITNPEYVRLKQIFIPTISMNDQEKQAARERLESAWTKLRNGSAKFDDLVLQYSEDESSKYRGGDVGYIARADQRVEKTYGADFFRKLFSLQTGDYSGVIESNVGLHILKVTEHREARILSLDDQIAPDNKMTVREYIRAGLFQEKQQAVLKKALDAVVEDLKAEAEIVVY</sequence>
<dbReference type="InterPro" id="IPR046357">
    <property type="entry name" value="PPIase_dom_sf"/>
</dbReference>
<dbReference type="SUPFAM" id="SSF54534">
    <property type="entry name" value="FKBP-like"/>
    <property type="match status" value="1"/>
</dbReference>
<dbReference type="eggNOG" id="COG0760">
    <property type="taxonomic scope" value="Bacteria"/>
</dbReference>
<dbReference type="PANTHER" id="PTHR47245:SF1">
    <property type="entry name" value="FOLDASE PROTEIN PRSA"/>
    <property type="match status" value="1"/>
</dbReference>
<dbReference type="PROSITE" id="PS50198">
    <property type="entry name" value="PPIC_PPIASE_2"/>
    <property type="match status" value="1"/>
</dbReference>
<dbReference type="AlphaFoldDB" id="E1R3C3"/>
<dbReference type="Pfam" id="PF13624">
    <property type="entry name" value="SurA_N_3"/>
    <property type="match status" value="1"/>
</dbReference>
<dbReference type="PANTHER" id="PTHR47245">
    <property type="entry name" value="PEPTIDYLPROLYL ISOMERASE"/>
    <property type="match status" value="1"/>
</dbReference>
<comment type="catalytic activity">
    <reaction evidence="1">
        <text>[protein]-peptidylproline (omega=180) = [protein]-peptidylproline (omega=0)</text>
        <dbReference type="Rhea" id="RHEA:16237"/>
        <dbReference type="Rhea" id="RHEA-COMP:10747"/>
        <dbReference type="Rhea" id="RHEA-COMP:10748"/>
        <dbReference type="ChEBI" id="CHEBI:83833"/>
        <dbReference type="ChEBI" id="CHEBI:83834"/>
        <dbReference type="EC" id="5.2.1.8"/>
    </reaction>
</comment>